<gene>
    <name evidence="1" type="ORF">AFUS01_LOCUS7064</name>
</gene>
<organism evidence="1 2">
    <name type="scientific">Allacma fusca</name>
    <dbReference type="NCBI Taxonomy" id="39272"/>
    <lineage>
        <taxon>Eukaryota</taxon>
        <taxon>Metazoa</taxon>
        <taxon>Ecdysozoa</taxon>
        <taxon>Arthropoda</taxon>
        <taxon>Hexapoda</taxon>
        <taxon>Collembola</taxon>
        <taxon>Symphypleona</taxon>
        <taxon>Sminthuridae</taxon>
        <taxon>Allacma</taxon>
    </lineage>
</organism>
<sequence>VNTNGDFFLSLAKTNLQNAIGMPIGVQIVGKPFQEELILRTLQELETSK</sequence>
<keyword evidence="2" id="KW-1185">Reference proteome</keyword>
<name>A0A8J2NQ20_9HEXA</name>
<dbReference type="Proteomes" id="UP000708208">
    <property type="component" value="Unassembled WGS sequence"/>
</dbReference>
<proteinExistence type="predicted"/>
<evidence type="ECO:0000313" key="2">
    <source>
        <dbReference type="Proteomes" id="UP000708208"/>
    </source>
</evidence>
<dbReference type="EMBL" id="CAJVCH010047225">
    <property type="protein sequence ID" value="CAG7717618.1"/>
    <property type="molecule type" value="Genomic_DNA"/>
</dbReference>
<comment type="caution">
    <text evidence="1">The sequence shown here is derived from an EMBL/GenBank/DDBJ whole genome shotgun (WGS) entry which is preliminary data.</text>
</comment>
<dbReference type="AlphaFoldDB" id="A0A8J2NQ20"/>
<protein>
    <recommendedName>
        <fullName evidence="3">Amidase domain-containing protein</fullName>
    </recommendedName>
</protein>
<accession>A0A8J2NQ20</accession>
<feature type="non-terminal residue" evidence="1">
    <location>
        <position position="1"/>
    </location>
</feature>
<evidence type="ECO:0000313" key="1">
    <source>
        <dbReference type="EMBL" id="CAG7717618.1"/>
    </source>
</evidence>
<dbReference type="OrthoDB" id="6428749at2759"/>
<feature type="non-terminal residue" evidence="1">
    <location>
        <position position="49"/>
    </location>
</feature>
<evidence type="ECO:0008006" key="3">
    <source>
        <dbReference type="Google" id="ProtNLM"/>
    </source>
</evidence>
<reference evidence="1" key="1">
    <citation type="submission" date="2021-06" db="EMBL/GenBank/DDBJ databases">
        <authorList>
            <person name="Hodson N. C."/>
            <person name="Mongue J. A."/>
            <person name="Jaron S. K."/>
        </authorList>
    </citation>
    <scope>NUCLEOTIDE SEQUENCE</scope>
</reference>